<dbReference type="Proteomes" id="UP000006791">
    <property type="component" value="Chromosome 1"/>
</dbReference>
<evidence type="ECO:0000313" key="1">
    <source>
        <dbReference type="EMBL" id="AEP12516.1"/>
    </source>
</evidence>
<reference evidence="1 2" key="1">
    <citation type="journal article" date="2012" name="Environ. Microbiol.">
        <title>Complete genome of Candidatus Chloracidobacterium thermophilum, a chlorophyll-based photoheterotroph belonging to the phylum Acidobacteria.</title>
        <authorList>
            <person name="Garcia Costas A.M."/>
            <person name="Liu Z."/>
            <person name="Tomsho L.P."/>
            <person name="Schuster S.C."/>
            <person name="Ward D.M."/>
            <person name="Bryant D.A."/>
        </authorList>
    </citation>
    <scope>NUCLEOTIDE SEQUENCE [LARGE SCALE GENOMIC DNA]</scope>
    <source>
        <strain evidence="1 2">B</strain>
    </source>
</reference>
<keyword evidence="2" id="KW-1185">Reference proteome</keyword>
<dbReference type="STRING" id="981222.Cabther_A1770"/>
<protein>
    <submittedName>
        <fullName evidence="1">Uncharacterized protein</fullName>
    </submittedName>
</protein>
<dbReference type="REBASE" id="40629">
    <property type="entry name" value="CthBORF1770P"/>
</dbReference>
<dbReference type="EMBL" id="CP002514">
    <property type="protein sequence ID" value="AEP12516.1"/>
    <property type="molecule type" value="Genomic_DNA"/>
</dbReference>
<proteinExistence type="predicted"/>
<sequence>MTEDLIKEAYGEVKQQCRVDLKSNAAGCAILQLALKSLTFLVNECQQLNLVSCVPEKKYFSFRKDNIVARPANKEFFLLCPDAVSRLWERWQAETITTVEFGQLTYTVALAPGLALEIFDRQNKKGPATFFECYVGHLFARAVSVNPTKRARLPVHGRDVLMTMDFLMDIGRKKVHLPVKMSSKERVVQAWAHQRLLNEAYGSHAYQGIMVLFSETKLDSQSLKVVEICVPDQWLVYQSLLARMDRIYYFDIPVRYQKLMQQFPNLISIKQFGEFFSEREEILHS</sequence>
<dbReference type="AlphaFoldDB" id="G2LEY3"/>
<dbReference type="RefSeq" id="WP_014100253.1">
    <property type="nucleotide sequence ID" value="NC_016024.1"/>
</dbReference>
<organism evidence="1 2">
    <name type="scientific">Chloracidobacterium thermophilum (strain B)</name>
    <dbReference type="NCBI Taxonomy" id="981222"/>
    <lineage>
        <taxon>Bacteria</taxon>
        <taxon>Pseudomonadati</taxon>
        <taxon>Acidobacteriota</taxon>
        <taxon>Terriglobia</taxon>
        <taxon>Terriglobales</taxon>
        <taxon>Acidobacteriaceae</taxon>
        <taxon>Chloracidobacterium</taxon>
    </lineage>
</organism>
<dbReference type="OrthoDB" id="2647392at2"/>
<accession>G2LEY3</accession>
<gene>
    <name evidence="1" type="ordered locus">Cabther_A1770</name>
</gene>
<dbReference type="KEGG" id="ctm:Cabther_A1770"/>
<name>G2LEY3_CHLTF</name>
<dbReference type="HOGENOM" id="CLU_975562_0_0_0"/>
<evidence type="ECO:0000313" key="2">
    <source>
        <dbReference type="Proteomes" id="UP000006791"/>
    </source>
</evidence>